<keyword evidence="2 5" id="KW-0489">Methyltransferase</keyword>
<dbReference type="Gene3D" id="3.20.20.480">
    <property type="entry name" value="Trimethylamine methyltransferase-like"/>
    <property type="match status" value="1"/>
</dbReference>
<dbReference type="GO" id="GO:0008168">
    <property type="term" value="F:methyltransferase activity"/>
    <property type="evidence" value="ECO:0007669"/>
    <property type="project" value="UniProtKB-KW"/>
</dbReference>
<evidence type="ECO:0000313" key="6">
    <source>
        <dbReference type="Proteomes" id="UP000316517"/>
    </source>
</evidence>
<evidence type="ECO:0000313" key="5">
    <source>
        <dbReference type="EMBL" id="TET30944.1"/>
    </source>
</evidence>
<evidence type="ECO:0000256" key="2">
    <source>
        <dbReference type="ARBA" id="ARBA00022603"/>
    </source>
</evidence>
<sequence length="479" mass="52888">MDRLAPFLSKNVIEEIHTRSLELLEKVGVIFPSLKARKILQKGGAITKEKSELVRFPPQLIDHYLKLSPSEFVVKARSPDKSIMIGRSSPVLAPGYGAAFIFELNQGRRRGKIKDLINFIKLTHLSDELDCSGGVIVEPQDIPATTRHLDILKALIIYSDKPFMGAVAGKEAALDTLEMASFIWGGESELKRNPGVLALINTQSPLLYDPKTLEALLEYTSFGQPVIIAPLISAGVSGPVTLLGTIIQHNAEVLSGVVLAQMIREGSPVIYGAASTCADMRTGGTAIGAPESSILTSVFSQMASFYNLPSRGGGALTDSKIPDAQSGYEKMMSLMNTFISGIDFVLHSAGILDSYLTMSYEQFIMDIEMIKIIKRFLSGVNISPEKFAVDVIKKVGPGGHFLDTEHTSKYFKEELFLPRLGNRETYQIWESQGCQDTFARANQLYKEILEGYQQPKIEANLQEKVEEFVEMRKKSYRLP</sequence>
<evidence type="ECO:0000256" key="3">
    <source>
        <dbReference type="ARBA" id="ARBA00022679"/>
    </source>
</evidence>
<comment type="similarity">
    <text evidence="1 4">Belongs to the trimethylamine methyltransferase family.</text>
</comment>
<accession>A0A523TKV3</accession>
<reference evidence="5 6" key="1">
    <citation type="submission" date="2019-03" db="EMBL/GenBank/DDBJ databases">
        <title>Metabolic potential of uncultured bacteria and archaea associated with petroleum seepage in deep-sea sediments.</title>
        <authorList>
            <person name="Dong X."/>
            <person name="Hubert C."/>
        </authorList>
    </citation>
    <scope>NUCLEOTIDE SEQUENCE [LARGE SCALE GENOMIC DNA]</scope>
    <source>
        <strain evidence="5">E44_bin3</strain>
    </source>
</reference>
<dbReference type="Proteomes" id="UP000316517">
    <property type="component" value="Unassembled WGS sequence"/>
</dbReference>
<dbReference type="GO" id="GO:0032259">
    <property type="term" value="P:methylation"/>
    <property type="evidence" value="ECO:0007669"/>
    <property type="project" value="UniProtKB-KW"/>
</dbReference>
<evidence type="ECO:0000256" key="1">
    <source>
        <dbReference type="ARBA" id="ARBA00007137"/>
    </source>
</evidence>
<dbReference type="AlphaFoldDB" id="A0A523TKV3"/>
<dbReference type="EMBL" id="SOJT01000008">
    <property type="protein sequence ID" value="TET30944.1"/>
    <property type="molecule type" value="Genomic_DNA"/>
</dbReference>
<dbReference type="Pfam" id="PF06253">
    <property type="entry name" value="MTTB"/>
    <property type="match status" value="1"/>
</dbReference>
<keyword evidence="3 4" id="KW-0808">Transferase</keyword>
<dbReference type="InterPro" id="IPR038601">
    <property type="entry name" value="MttB-like_sf"/>
</dbReference>
<dbReference type="GO" id="GO:0015948">
    <property type="term" value="P:methanogenesis"/>
    <property type="evidence" value="ECO:0007669"/>
    <property type="project" value="UniProtKB-UniRule"/>
</dbReference>
<name>A0A523TKV3_UNCAE</name>
<protein>
    <recommendedName>
        <fullName evidence="4">Methyltransferase</fullName>
        <ecNumber evidence="4">2.1.1.-</ecNumber>
    </recommendedName>
</protein>
<evidence type="ECO:0000256" key="4">
    <source>
        <dbReference type="PIRNR" id="PIRNR037567"/>
    </source>
</evidence>
<dbReference type="PIRSF" id="PIRSF037567">
    <property type="entry name" value="MTTB_MeTrfase"/>
    <property type="match status" value="1"/>
</dbReference>
<proteinExistence type="inferred from homology"/>
<dbReference type="InterPro" id="IPR010426">
    <property type="entry name" value="MTTB_MeTrfase"/>
</dbReference>
<comment type="caution">
    <text evidence="5">The sequence shown here is derived from an EMBL/GenBank/DDBJ whole genome shotgun (WGS) entry which is preliminary data.</text>
</comment>
<organism evidence="5 6">
    <name type="scientific">Aerophobetes bacterium</name>
    <dbReference type="NCBI Taxonomy" id="2030807"/>
    <lineage>
        <taxon>Bacteria</taxon>
        <taxon>Candidatus Aerophobota</taxon>
    </lineage>
</organism>
<dbReference type="EC" id="2.1.1.-" evidence="4"/>
<gene>
    <name evidence="5" type="ORF">E3J68_00165</name>
</gene>